<dbReference type="InterPro" id="IPR007214">
    <property type="entry name" value="YbaK/aa-tRNA-synth-assoc-dom"/>
</dbReference>
<dbReference type="OrthoDB" id="9798587at2"/>
<dbReference type="EMBL" id="JQAR01000016">
    <property type="protein sequence ID" value="KRN28058.1"/>
    <property type="molecule type" value="Genomic_DNA"/>
</dbReference>
<dbReference type="PANTHER" id="PTHR31423">
    <property type="entry name" value="YBAK DOMAIN-CONTAINING PROTEIN"/>
    <property type="match status" value="1"/>
</dbReference>
<gene>
    <name evidence="4" type="ORF">IV36_GL000594</name>
</gene>
<dbReference type="PANTHER" id="PTHR31423:SF3">
    <property type="entry name" value="PROLYL-TRNA SYNTHETASE ASSOCIATED DOMAIN-CONTAINING PROTEIN 1-RELATED"/>
    <property type="match status" value="1"/>
</dbReference>
<name>A0A0R2FSE1_9LACO</name>
<evidence type="ECO:0000256" key="2">
    <source>
        <dbReference type="ARBA" id="ARBA00022917"/>
    </source>
</evidence>
<evidence type="ECO:0000259" key="3">
    <source>
        <dbReference type="Pfam" id="PF04073"/>
    </source>
</evidence>
<evidence type="ECO:0000256" key="1">
    <source>
        <dbReference type="ARBA" id="ARBA00010201"/>
    </source>
</evidence>
<proteinExistence type="inferred from homology"/>
<dbReference type="STRING" id="1618.IV36_GL000594"/>
<dbReference type="GO" id="GO:0006412">
    <property type="term" value="P:translation"/>
    <property type="evidence" value="ECO:0007669"/>
    <property type="project" value="UniProtKB-KW"/>
</dbReference>
<dbReference type="Gene3D" id="3.90.960.10">
    <property type="entry name" value="YbaK/aminoacyl-tRNA synthetase-associated domain"/>
    <property type="match status" value="1"/>
</dbReference>
<dbReference type="SUPFAM" id="SSF55826">
    <property type="entry name" value="YbaK/ProRS associated domain"/>
    <property type="match status" value="1"/>
</dbReference>
<keyword evidence="2" id="KW-0648">Protein biosynthesis</keyword>
<dbReference type="RefSeq" id="WP_003689468.1">
    <property type="nucleotide sequence ID" value="NZ_CP045035.1"/>
</dbReference>
<organism evidence="4 5">
    <name type="scientific">Liquorilactobacillus mali</name>
    <dbReference type="NCBI Taxonomy" id="1618"/>
    <lineage>
        <taxon>Bacteria</taxon>
        <taxon>Bacillati</taxon>
        <taxon>Bacillota</taxon>
        <taxon>Bacilli</taxon>
        <taxon>Lactobacillales</taxon>
        <taxon>Lactobacillaceae</taxon>
        <taxon>Liquorilactobacillus</taxon>
    </lineage>
</organism>
<dbReference type="AlphaFoldDB" id="A0A0R2FSE1"/>
<comment type="similarity">
    <text evidence="1">Belongs to the PRORSD1 family.</text>
</comment>
<accession>A0A0R2FSE1</accession>
<protein>
    <submittedName>
        <fullName evidence="4">YbaK prolyl-tRNA synthetase associated domain-containing protein</fullName>
    </submittedName>
</protein>
<feature type="domain" description="YbaK/aminoacyl-tRNA synthetase-associated" evidence="3">
    <location>
        <begin position="43"/>
        <end position="149"/>
    </location>
</feature>
<evidence type="ECO:0000313" key="5">
    <source>
        <dbReference type="Proteomes" id="UP000051727"/>
    </source>
</evidence>
<comment type="caution">
    <text evidence="4">The sequence shown here is derived from an EMBL/GenBank/DDBJ whole genome shotgun (WGS) entry which is preliminary data.</text>
</comment>
<dbReference type="InterPro" id="IPR040285">
    <property type="entry name" value="ProX/PRXD1"/>
</dbReference>
<dbReference type="GO" id="GO:0002161">
    <property type="term" value="F:aminoacyl-tRNA deacylase activity"/>
    <property type="evidence" value="ECO:0007669"/>
    <property type="project" value="InterPro"/>
</dbReference>
<evidence type="ECO:0000313" key="4">
    <source>
        <dbReference type="EMBL" id="KRN28058.1"/>
    </source>
</evidence>
<keyword evidence="4" id="KW-0436">Ligase</keyword>
<reference evidence="4 5" key="1">
    <citation type="journal article" date="2015" name="Genome Announc.">
        <title>Expanding the biotechnology potential of lactobacilli through comparative genomics of 213 strains and associated genera.</title>
        <authorList>
            <person name="Sun Z."/>
            <person name="Harris H.M."/>
            <person name="McCann A."/>
            <person name="Guo C."/>
            <person name="Argimon S."/>
            <person name="Zhang W."/>
            <person name="Yang X."/>
            <person name="Jeffery I.B."/>
            <person name="Cooney J.C."/>
            <person name="Kagawa T.F."/>
            <person name="Liu W."/>
            <person name="Song Y."/>
            <person name="Salvetti E."/>
            <person name="Wrobel A."/>
            <person name="Rasinkangas P."/>
            <person name="Parkhill J."/>
            <person name="Rea M.C."/>
            <person name="O'Sullivan O."/>
            <person name="Ritari J."/>
            <person name="Douillard F.P."/>
            <person name="Paul Ross R."/>
            <person name="Yang R."/>
            <person name="Briner A.E."/>
            <person name="Felis G.E."/>
            <person name="de Vos W.M."/>
            <person name="Barrangou R."/>
            <person name="Klaenhammer T.R."/>
            <person name="Caufield P.W."/>
            <person name="Cui Y."/>
            <person name="Zhang H."/>
            <person name="O'Toole P.W."/>
        </authorList>
    </citation>
    <scope>NUCLEOTIDE SEQUENCE [LARGE SCALE GENOMIC DNA]</scope>
    <source>
        <strain evidence="4 5">ATCC 27304</strain>
    </source>
</reference>
<dbReference type="Pfam" id="PF04073">
    <property type="entry name" value="tRNA_edit"/>
    <property type="match status" value="1"/>
</dbReference>
<dbReference type="PATRIC" id="fig|1618.3.peg.596"/>
<dbReference type="Proteomes" id="UP000051727">
    <property type="component" value="Unassembled WGS sequence"/>
</dbReference>
<dbReference type="GeneID" id="98316334"/>
<dbReference type="GO" id="GO:0004812">
    <property type="term" value="F:aminoacyl-tRNA ligase activity"/>
    <property type="evidence" value="ECO:0007669"/>
    <property type="project" value="UniProtKB-KW"/>
</dbReference>
<dbReference type="InterPro" id="IPR036754">
    <property type="entry name" value="YbaK/aa-tRNA-synt-asso_dom_sf"/>
</dbReference>
<keyword evidence="4" id="KW-0030">Aminoacyl-tRNA synthetase</keyword>
<sequence length="166" mass="18821">MVYATKEQAIALLENLQINYKMIEHPPLWTMNDPHAPKGLPEVKNLLIKKKKSDQYYLFLTTNKPVDFKLLAVQLETSRNKLKFASEAELEGILHVVSGMVTPLALPNDIYHKVQVLIDADLQKLPAISAHPNVNTATIIISYEDLIKLLESIGYIPQIIQQDYCL</sequence>